<dbReference type="InterPro" id="IPR043504">
    <property type="entry name" value="Peptidase_S1_PA_chymotrypsin"/>
</dbReference>
<reference evidence="1 2" key="1">
    <citation type="submission" date="2023-07" db="EMBL/GenBank/DDBJ databases">
        <title>Sequencing the genomes of 1000 actinobacteria strains.</title>
        <authorList>
            <person name="Klenk H.-P."/>
        </authorList>
    </citation>
    <scope>NUCLEOTIDE SEQUENCE [LARGE SCALE GENOMIC DNA]</scope>
    <source>
        <strain evidence="1 2">DSM 44709</strain>
    </source>
</reference>
<keyword evidence="2" id="KW-1185">Reference proteome</keyword>
<sequence>MTGDAGRYLGLIATGGGRQTLAESAASSAGNAAPAAKTELVERLEAELAYIESKTGVTPDPALRDELLAQADTALDKLLGDGAAAALTDDDVSGLEAVVVTDGTRPVLFVEDDFVDLLAPSIGDYAAPLSRLAEEVRSVCRSVGRVDDPAAAPLGYQGTAWVVAEGLVATNFHVLQAIAPRGVREDGQFTGRLNPGVAVHFGHEVGRPWPDRRFPIRRVVAVGREGAPEHVHTVLGGLNFDGLDLAILELEPVPGRAFPPPVPVARGDDPITRGGLATAGRGVYVVGYPGNEHSTTRELFTRIFAGVKSYKRLAPGRITAAAGEVPDDPRGWVFTHDVSTLGGNSGSAVVDLDADGRAVLGLHFAGQPERQNWAHALERITGELSAVLPAAAR</sequence>
<dbReference type="Gene3D" id="2.40.10.10">
    <property type="entry name" value="Trypsin-like serine proteases"/>
    <property type="match status" value="1"/>
</dbReference>
<protein>
    <recommendedName>
        <fullName evidence="3">Serine protease</fullName>
    </recommendedName>
</protein>
<comment type="caution">
    <text evidence="1">The sequence shown here is derived from an EMBL/GenBank/DDBJ whole genome shotgun (WGS) entry which is preliminary data.</text>
</comment>
<dbReference type="SUPFAM" id="SSF50494">
    <property type="entry name" value="Trypsin-like serine proteases"/>
    <property type="match status" value="1"/>
</dbReference>
<gene>
    <name evidence="1" type="ORF">J2S42_006496</name>
</gene>
<accession>A0AAE4B0R3</accession>
<evidence type="ECO:0000313" key="1">
    <source>
        <dbReference type="EMBL" id="MDQ0369827.1"/>
    </source>
</evidence>
<evidence type="ECO:0000313" key="2">
    <source>
        <dbReference type="Proteomes" id="UP001240236"/>
    </source>
</evidence>
<dbReference type="RefSeq" id="WP_307245348.1">
    <property type="nucleotide sequence ID" value="NZ_JAUSUZ010000001.1"/>
</dbReference>
<organism evidence="1 2">
    <name type="scientific">Catenuloplanes indicus</name>
    <dbReference type="NCBI Taxonomy" id="137267"/>
    <lineage>
        <taxon>Bacteria</taxon>
        <taxon>Bacillati</taxon>
        <taxon>Actinomycetota</taxon>
        <taxon>Actinomycetes</taxon>
        <taxon>Micromonosporales</taxon>
        <taxon>Micromonosporaceae</taxon>
        <taxon>Catenuloplanes</taxon>
    </lineage>
</organism>
<dbReference type="Proteomes" id="UP001240236">
    <property type="component" value="Unassembled WGS sequence"/>
</dbReference>
<dbReference type="Pfam" id="PF13365">
    <property type="entry name" value="Trypsin_2"/>
    <property type="match status" value="1"/>
</dbReference>
<name>A0AAE4B0R3_9ACTN</name>
<dbReference type="InterPro" id="IPR009003">
    <property type="entry name" value="Peptidase_S1_PA"/>
</dbReference>
<evidence type="ECO:0008006" key="3">
    <source>
        <dbReference type="Google" id="ProtNLM"/>
    </source>
</evidence>
<dbReference type="AlphaFoldDB" id="A0AAE4B0R3"/>
<proteinExistence type="predicted"/>
<dbReference type="EMBL" id="JAUSUZ010000001">
    <property type="protein sequence ID" value="MDQ0369827.1"/>
    <property type="molecule type" value="Genomic_DNA"/>
</dbReference>